<dbReference type="EMBL" id="DF836335">
    <property type="protein sequence ID" value="GAN03712.1"/>
    <property type="molecule type" value="Genomic_DNA"/>
</dbReference>
<dbReference type="InterPro" id="IPR036291">
    <property type="entry name" value="NAD(P)-bd_dom_sf"/>
</dbReference>
<dbReference type="GO" id="GO:0016491">
    <property type="term" value="F:oxidoreductase activity"/>
    <property type="evidence" value="ECO:0007669"/>
    <property type="project" value="UniProtKB-KW"/>
</dbReference>
<name>A0A0C9MKR9_9FUNG</name>
<dbReference type="PANTHER" id="PTHR43976:SF16">
    <property type="entry name" value="SHORT-CHAIN DEHYDROGENASE_REDUCTASE FAMILY PROTEIN"/>
    <property type="match status" value="1"/>
</dbReference>
<reference evidence="5" key="1">
    <citation type="submission" date="2014-09" db="EMBL/GenBank/DDBJ databases">
        <title>Draft genome sequence of an oleaginous Mucoromycotina fungus Mucor ambiguus NBRC6742.</title>
        <authorList>
            <person name="Takeda I."/>
            <person name="Yamane N."/>
            <person name="Morita T."/>
            <person name="Tamano K."/>
            <person name="Machida M."/>
            <person name="Baker S."/>
            <person name="Koike H."/>
        </authorList>
    </citation>
    <scope>NUCLEOTIDE SEQUENCE</scope>
    <source>
        <strain evidence="5">NBRC 6742</strain>
    </source>
</reference>
<gene>
    <name evidence="5" type="ORF">MAM1_0046d03167</name>
</gene>
<dbReference type="AlphaFoldDB" id="A0A0C9MKR9"/>
<proteinExistence type="inferred from homology"/>
<dbReference type="SUPFAM" id="SSF51735">
    <property type="entry name" value="NAD(P)-binding Rossmann-fold domains"/>
    <property type="match status" value="1"/>
</dbReference>
<dbReference type="InterPro" id="IPR020904">
    <property type="entry name" value="Sc_DH/Rdtase_CS"/>
</dbReference>
<protein>
    <submittedName>
        <fullName evidence="5">Short-chain oxidoreductase protein</fullName>
    </submittedName>
</protein>
<dbReference type="InterPro" id="IPR051911">
    <property type="entry name" value="SDR_oxidoreductase"/>
</dbReference>
<sequence>MSKVWLITGCSSGIGESVAVEALKRGDKVVATSRNLQKLEKAFEKYGKNGKLLLKKIDVTDDFEVIKKTVDEIVGEVGQIDFLINNAGYVEENLIECASTKQAYDQFNTNVFGLLSVTRAALPHMRSKKTGVIVNVSSGAGWDGFPITGLYAASKFAVEGLSIALRKEVEQFGIKVLVAEPGMTRTEFFQEKNMVNITEHEAYKEMLDGYKNNTALYHGQQPGDPDKLAKLLVDVVRHENGAANRTFPDILPLGEDAYYMVKGRAENGLKTIEEWKDFAFGVKFD</sequence>
<dbReference type="PROSITE" id="PS00061">
    <property type="entry name" value="ADH_SHORT"/>
    <property type="match status" value="1"/>
</dbReference>
<dbReference type="InterPro" id="IPR002347">
    <property type="entry name" value="SDR_fam"/>
</dbReference>
<evidence type="ECO:0000256" key="4">
    <source>
        <dbReference type="RuleBase" id="RU000363"/>
    </source>
</evidence>
<keyword evidence="2" id="KW-0521">NADP</keyword>
<comment type="similarity">
    <text evidence="1 4">Belongs to the short-chain dehydrogenases/reductases (SDR) family.</text>
</comment>
<evidence type="ECO:0000256" key="2">
    <source>
        <dbReference type="ARBA" id="ARBA00022857"/>
    </source>
</evidence>
<accession>A0A0C9MKR9</accession>
<dbReference type="STRING" id="91626.A0A0C9MKR9"/>
<evidence type="ECO:0000256" key="1">
    <source>
        <dbReference type="ARBA" id="ARBA00006484"/>
    </source>
</evidence>
<keyword evidence="6" id="KW-1185">Reference proteome</keyword>
<dbReference type="PANTHER" id="PTHR43976">
    <property type="entry name" value="SHORT CHAIN DEHYDROGENASE"/>
    <property type="match status" value="1"/>
</dbReference>
<evidence type="ECO:0000313" key="5">
    <source>
        <dbReference type="EMBL" id="GAN03712.1"/>
    </source>
</evidence>
<dbReference type="OrthoDB" id="1933717at2759"/>
<keyword evidence="3" id="KW-0560">Oxidoreductase</keyword>
<dbReference type="PRINTS" id="PR00081">
    <property type="entry name" value="GDHRDH"/>
</dbReference>
<dbReference type="Proteomes" id="UP000053815">
    <property type="component" value="Unassembled WGS sequence"/>
</dbReference>
<dbReference type="PRINTS" id="PR00080">
    <property type="entry name" value="SDRFAMILY"/>
</dbReference>
<organism evidence="5">
    <name type="scientific">Mucor ambiguus</name>
    <dbReference type="NCBI Taxonomy" id="91626"/>
    <lineage>
        <taxon>Eukaryota</taxon>
        <taxon>Fungi</taxon>
        <taxon>Fungi incertae sedis</taxon>
        <taxon>Mucoromycota</taxon>
        <taxon>Mucoromycotina</taxon>
        <taxon>Mucoromycetes</taxon>
        <taxon>Mucorales</taxon>
        <taxon>Mucorineae</taxon>
        <taxon>Mucoraceae</taxon>
        <taxon>Mucor</taxon>
    </lineage>
</organism>
<dbReference type="Pfam" id="PF00106">
    <property type="entry name" value="adh_short"/>
    <property type="match status" value="1"/>
</dbReference>
<dbReference type="CDD" id="cd05374">
    <property type="entry name" value="17beta-HSD-like_SDR_c"/>
    <property type="match status" value="1"/>
</dbReference>
<evidence type="ECO:0000313" key="6">
    <source>
        <dbReference type="Proteomes" id="UP000053815"/>
    </source>
</evidence>
<evidence type="ECO:0000256" key="3">
    <source>
        <dbReference type="ARBA" id="ARBA00023002"/>
    </source>
</evidence>
<dbReference type="Gene3D" id="3.40.50.720">
    <property type="entry name" value="NAD(P)-binding Rossmann-like Domain"/>
    <property type="match status" value="1"/>
</dbReference>